<feature type="active site" evidence="12 13">
    <location>
        <position position="188"/>
    </location>
</feature>
<keyword evidence="16" id="KW-0328">Glycosyltransferase</keyword>
<dbReference type="GO" id="GO:0000107">
    <property type="term" value="F:imidazoleglycerol-phosphate synthase activity"/>
    <property type="evidence" value="ECO:0007669"/>
    <property type="project" value="UniProtKB-UniRule"/>
</dbReference>
<dbReference type="EMBL" id="CP002637">
    <property type="protein sequence ID" value="AEC00093.1"/>
    <property type="molecule type" value="Genomic_DNA"/>
</dbReference>
<dbReference type="RefSeq" id="WP_006192381.1">
    <property type="nucleotide sequence ID" value="NC_015437.1"/>
</dbReference>
<evidence type="ECO:0000256" key="6">
    <source>
        <dbReference type="ARBA" id="ARBA00022801"/>
    </source>
</evidence>
<dbReference type="InterPro" id="IPR029062">
    <property type="entry name" value="Class_I_gatase-like"/>
</dbReference>
<keyword evidence="6 12" id="KW-0378">Hydrolase</keyword>
<keyword evidence="5 12" id="KW-0028">Amino-acid biosynthesis</keyword>
<dbReference type="MEROPS" id="C26.965"/>
<keyword evidence="18" id="KW-1185">Reference proteome</keyword>
<dbReference type="SUPFAM" id="SSF52317">
    <property type="entry name" value="Class I glutamine amidotransferase-like"/>
    <property type="match status" value="1"/>
</dbReference>
<evidence type="ECO:0000256" key="3">
    <source>
        <dbReference type="ARBA" id="ARBA00011152"/>
    </source>
</evidence>
<gene>
    <name evidence="12 16" type="primary">hisH</name>
    <name evidence="15" type="ordered locus">Selsp_1133</name>
    <name evidence="16" type="ORF">SELSPUOL_01110</name>
</gene>
<proteinExistence type="inferred from homology"/>
<dbReference type="HAMAP" id="MF_00278">
    <property type="entry name" value="HisH"/>
    <property type="match status" value="1"/>
</dbReference>
<dbReference type="Proteomes" id="UP000003505">
    <property type="component" value="Unassembled WGS sequence"/>
</dbReference>
<reference evidence="16 17" key="1">
    <citation type="submission" date="2009-09" db="EMBL/GenBank/DDBJ databases">
        <authorList>
            <person name="Weinstock G."/>
            <person name="Sodergren E."/>
            <person name="Clifton S."/>
            <person name="Fulton L."/>
            <person name="Fulton B."/>
            <person name="Courtney L."/>
            <person name="Fronick C."/>
            <person name="Harrison M."/>
            <person name="Strong C."/>
            <person name="Farmer C."/>
            <person name="Delahaunty K."/>
            <person name="Markovic C."/>
            <person name="Hall O."/>
            <person name="Minx P."/>
            <person name="Tomlinson C."/>
            <person name="Mitreva M."/>
            <person name="Nelson J."/>
            <person name="Hou S."/>
            <person name="Wollam A."/>
            <person name="Pepin K.H."/>
            <person name="Johnson M."/>
            <person name="Bhonagiri V."/>
            <person name="Nash W.E."/>
            <person name="Warren W."/>
            <person name="Chinwalla A."/>
            <person name="Mardis E.R."/>
            <person name="Wilson R.K."/>
        </authorList>
    </citation>
    <scope>NUCLEOTIDE SEQUENCE [LARGE SCALE GENOMIC DNA]</scope>
    <source>
        <strain evidence="16">ATCC 35185</strain>
        <strain evidence="17">ATCC 35185 / DSM 20758 / VPI D19B-28</strain>
    </source>
</reference>
<dbReference type="eggNOG" id="COG0118">
    <property type="taxonomic scope" value="Bacteria"/>
</dbReference>
<dbReference type="OrthoDB" id="9807137at2"/>
<name>C9LTU9_SELS3</name>
<feature type="domain" description="Glutamine amidotransferase" evidence="14">
    <location>
        <begin position="4"/>
        <end position="204"/>
    </location>
</feature>
<dbReference type="NCBIfam" id="TIGR01855">
    <property type="entry name" value="IMP_synth_hisH"/>
    <property type="match status" value="1"/>
</dbReference>
<dbReference type="GO" id="GO:0004359">
    <property type="term" value="F:glutaminase activity"/>
    <property type="evidence" value="ECO:0007669"/>
    <property type="project" value="UniProtKB-EC"/>
</dbReference>
<evidence type="ECO:0000256" key="5">
    <source>
        <dbReference type="ARBA" id="ARBA00022605"/>
    </source>
</evidence>
<keyword evidence="8 12" id="KW-0368">Histidine biosynthesis</keyword>
<dbReference type="UniPathway" id="UPA00031">
    <property type="reaction ID" value="UER00010"/>
</dbReference>
<evidence type="ECO:0000256" key="7">
    <source>
        <dbReference type="ARBA" id="ARBA00022962"/>
    </source>
</evidence>
<dbReference type="EC" id="3.5.1.2" evidence="12"/>
<dbReference type="Gene3D" id="3.40.50.880">
    <property type="match status" value="1"/>
</dbReference>
<dbReference type="InterPro" id="IPR017926">
    <property type="entry name" value="GATASE"/>
</dbReference>
<dbReference type="CDD" id="cd01748">
    <property type="entry name" value="GATase1_IGP_Synthase"/>
    <property type="match status" value="1"/>
</dbReference>
<dbReference type="Pfam" id="PF00117">
    <property type="entry name" value="GATase"/>
    <property type="match status" value="1"/>
</dbReference>
<dbReference type="PROSITE" id="PS51273">
    <property type="entry name" value="GATASE_TYPE_1"/>
    <property type="match status" value="1"/>
</dbReference>
<feature type="active site" evidence="12 13">
    <location>
        <position position="190"/>
    </location>
</feature>
<evidence type="ECO:0000313" key="15">
    <source>
        <dbReference type="EMBL" id="AEC00093.1"/>
    </source>
</evidence>
<evidence type="ECO:0000256" key="9">
    <source>
        <dbReference type="ARBA" id="ARBA00023239"/>
    </source>
</evidence>
<evidence type="ECO:0000256" key="2">
    <source>
        <dbReference type="ARBA" id="ARBA00005091"/>
    </source>
</evidence>
<accession>C9LTU9</accession>
<evidence type="ECO:0000256" key="13">
    <source>
        <dbReference type="PIRSR" id="PIRSR000495-1"/>
    </source>
</evidence>
<evidence type="ECO:0000256" key="8">
    <source>
        <dbReference type="ARBA" id="ARBA00023102"/>
    </source>
</evidence>
<comment type="catalytic activity">
    <reaction evidence="11 12">
        <text>L-glutamine + H2O = L-glutamate + NH4(+)</text>
        <dbReference type="Rhea" id="RHEA:15889"/>
        <dbReference type="ChEBI" id="CHEBI:15377"/>
        <dbReference type="ChEBI" id="CHEBI:28938"/>
        <dbReference type="ChEBI" id="CHEBI:29985"/>
        <dbReference type="ChEBI" id="CHEBI:58359"/>
        <dbReference type="EC" id="3.5.1.2"/>
    </reaction>
</comment>
<dbReference type="EMBL" id="ACKP02000015">
    <property type="protein sequence ID" value="EEX77833.1"/>
    <property type="molecule type" value="Genomic_DNA"/>
</dbReference>
<evidence type="ECO:0000256" key="12">
    <source>
        <dbReference type="HAMAP-Rule" id="MF_00278"/>
    </source>
</evidence>
<dbReference type="STRING" id="546271.Selsp_1133"/>
<feature type="active site" description="Nucleophile" evidence="12 13">
    <location>
        <position position="79"/>
    </location>
</feature>
<dbReference type="EC" id="4.3.2.10" evidence="12"/>
<dbReference type="Proteomes" id="UP000011124">
    <property type="component" value="Chromosome"/>
</dbReference>
<dbReference type="KEGG" id="ssg:Selsp_1133"/>
<evidence type="ECO:0000313" key="18">
    <source>
        <dbReference type="Proteomes" id="UP000011124"/>
    </source>
</evidence>
<dbReference type="PIRSF" id="PIRSF000495">
    <property type="entry name" value="Amidotransf_hisH"/>
    <property type="match status" value="1"/>
</dbReference>
<keyword evidence="7 12" id="KW-0315">Glutamine amidotransferase</keyword>
<comment type="pathway">
    <text evidence="2 12">Amino-acid biosynthesis; L-histidine biosynthesis; L-histidine from 5-phospho-alpha-D-ribose 1-diphosphate: step 5/9.</text>
</comment>
<dbReference type="FunFam" id="3.40.50.880:FF:000009">
    <property type="entry name" value="Imidazole glycerol phosphate synthase subunit HisH"/>
    <property type="match status" value="1"/>
</dbReference>
<comment type="function">
    <text evidence="12">IGPS catalyzes the conversion of PRFAR and glutamine to IGP, AICAR and glutamate. The HisH subunit catalyzes the hydrolysis of glutamine to glutamate and ammonia as part of the synthesis of IGP and AICAR. The resulting ammonia molecule is channeled to the active site of HisF.</text>
</comment>
<dbReference type="InterPro" id="IPR010139">
    <property type="entry name" value="Imidazole-glycPsynth_HisH"/>
</dbReference>
<dbReference type="HOGENOM" id="CLU_071837_2_2_9"/>
<dbReference type="AlphaFoldDB" id="C9LTU9"/>
<sequence>MIAVIDYGVGNLFSVEKALLHSGAEVEVTHDAERIAVAEKLVLPGVGAFGDCMKRLEATGLIPVIRHEIEAGKPLLGICVGLQILFEGSDESPHAAGLGVFSGRVRRIEAPGLKIPHMGWNSLDFAERHEGQPGIGLFRGIRAGSYVYFVHSYHAVPEEPQIITAQAMYGECLTAAVAKDNVQAVQFHPEKSGAVGSAILKNFVNA</sequence>
<comment type="catalytic activity">
    <reaction evidence="10 12">
        <text>5-[(5-phospho-1-deoxy-D-ribulos-1-ylimino)methylamino]-1-(5-phospho-beta-D-ribosyl)imidazole-4-carboxamide + L-glutamine = D-erythro-1-(imidazol-4-yl)glycerol 3-phosphate + 5-amino-1-(5-phospho-beta-D-ribosyl)imidazole-4-carboxamide + L-glutamate + H(+)</text>
        <dbReference type="Rhea" id="RHEA:24793"/>
        <dbReference type="ChEBI" id="CHEBI:15378"/>
        <dbReference type="ChEBI" id="CHEBI:29985"/>
        <dbReference type="ChEBI" id="CHEBI:58278"/>
        <dbReference type="ChEBI" id="CHEBI:58359"/>
        <dbReference type="ChEBI" id="CHEBI:58475"/>
        <dbReference type="ChEBI" id="CHEBI:58525"/>
        <dbReference type="EC" id="4.3.2.10"/>
    </reaction>
</comment>
<protein>
    <recommendedName>
        <fullName evidence="12">Imidazole glycerol phosphate synthase subunit HisH</fullName>
        <ecNumber evidence="12">4.3.2.10</ecNumber>
    </recommendedName>
    <alternativeName>
        <fullName evidence="12">IGP synthase glutaminase subunit</fullName>
        <ecNumber evidence="12">3.5.1.2</ecNumber>
    </alternativeName>
    <alternativeName>
        <fullName evidence="12">IGP synthase subunit HisH</fullName>
    </alternativeName>
    <alternativeName>
        <fullName evidence="12">ImGP synthase subunit HisH</fullName>
        <shortName evidence="12">IGPS subunit HisH</shortName>
    </alternativeName>
</protein>
<dbReference type="PANTHER" id="PTHR42701">
    <property type="entry name" value="IMIDAZOLE GLYCEROL PHOSPHATE SYNTHASE SUBUNIT HISH"/>
    <property type="match status" value="1"/>
</dbReference>
<dbReference type="GO" id="GO:0016829">
    <property type="term" value="F:lyase activity"/>
    <property type="evidence" value="ECO:0007669"/>
    <property type="project" value="UniProtKB-KW"/>
</dbReference>
<evidence type="ECO:0000256" key="4">
    <source>
        <dbReference type="ARBA" id="ARBA00022490"/>
    </source>
</evidence>
<evidence type="ECO:0000313" key="17">
    <source>
        <dbReference type="Proteomes" id="UP000003505"/>
    </source>
</evidence>
<dbReference type="GO" id="GO:0000105">
    <property type="term" value="P:L-histidine biosynthetic process"/>
    <property type="evidence" value="ECO:0007669"/>
    <property type="project" value="UniProtKB-UniRule"/>
</dbReference>
<dbReference type="PANTHER" id="PTHR42701:SF1">
    <property type="entry name" value="IMIDAZOLE GLYCEROL PHOSPHATE SYNTHASE SUBUNIT HISH"/>
    <property type="match status" value="1"/>
</dbReference>
<comment type="subunit">
    <text evidence="3 12">Heterodimer of HisH and HisF.</text>
</comment>
<organism evidence="16 17">
    <name type="scientific">Selenomonas sputigena (strain ATCC 35185 / DSM 20758 / CCUG 44933 / VPI D19B-28)</name>
    <dbReference type="NCBI Taxonomy" id="546271"/>
    <lineage>
        <taxon>Bacteria</taxon>
        <taxon>Bacillati</taxon>
        <taxon>Bacillota</taxon>
        <taxon>Negativicutes</taxon>
        <taxon>Selenomonadales</taxon>
        <taxon>Selenomonadaceae</taxon>
        <taxon>Selenomonas</taxon>
    </lineage>
</organism>
<reference evidence="15 18" key="2">
    <citation type="submission" date="2011-04" db="EMBL/GenBank/DDBJ databases">
        <title>The complete genome of Selenomonas sputigena DSM 20758.</title>
        <authorList>
            <consortium name="US DOE Joint Genome Institute (JGI-PGF)"/>
            <person name="Lucas S."/>
            <person name="Copeland A."/>
            <person name="Lapidus A."/>
            <person name="Bruce D."/>
            <person name="Goodwin L."/>
            <person name="Pitluck S."/>
            <person name="Peters L."/>
            <person name="Kyrpides N."/>
            <person name="Mavromatis K."/>
            <person name="Ivanova N."/>
            <person name="Ovchinnikova G."/>
            <person name="Teshima H."/>
            <person name="Detter J.C."/>
            <person name="Tapia R."/>
            <person name="Han C."/>
            <person name="Land M."/>
            <person name="Hauser L."/>
            <person name="Markowitz V."/>
            <person name="Cheng J.-F."/>
            <person name="Hugenholtz P."/>
            <person name="Woyke T."/>
            <person name="Wu D."/>
            <person name="Gronow S."/>
            <person name="Wellnitz S."/>
            <person name="Schneider S."/>
            <person name="Klenk H.-P."/>
            <person name="Eisen J.A."/>
        </authorList>
    </citation>
    <scope>NUCLEOTIDE SEQUENCE [LARGE SCALE GENOMIC DNA]</scope>
    <source>
        <strain evidence="15">ATCC 35185</strain>
        <strain evidence="18">ATCC 35185 / DSM 20758 / VPI D19B-28</strain>
    </source>
</reference>
<keyword evidence="4 12" id="KW-0963">Cytoplasm</keyword>
<keyword evidence="9 12" id="KW-0456">Lyase</keyword>
<evidence type="ECO:0000259" key="14">
    <source>
        <dbReference type="Pfam" id="PF00117"/>
    </source>
</evidence>
<evidence type="ECO:0000256" key="11">
    <source>
        <dbReference type="ARBA" id="ARBA00049534"/>
    </source>
</evidence>
<evidence type="ECO:0000256" key="1">
    <source>
        <dbReference type="ARBA" id="ARBA00004496"/>
    </source>
</evidence>
<comment type="subcellular location">
    <subcellularLocation>
        <location evidence="1 12">Cytoplasm</location>
    </subcellularLocation>
</comment>
<keyword evidence="16" id="KW-0808">Transferase</keyword>
<evidence type="ECO:0000313" key="16">
    <source>
        <dbReference type="EMBL" id="EEX77833.1"/>
    </source>
</evidence>
<dbReference type="GO" id="GO:0005737">
    <property type="term" value="C:cytoplasm"/>
    <property type="evidence" value="ECO:0007669"/>
    <property type="project" value="UniProtKB-SubCell"/>
</dbReference>
<evidence type="ECO:0000256" key="10">
    <source>
        <dbReference type="ARBA" id="ARBA00047838"/>
    </source>
</evidence>